<dbReference type="STRING" id="1844006.PhaeoP97_03091"/>
<dbReference type="Pfam" id="PF00078">
    <property type="entry name" value="RVT_1"/>
    <property type="match status" value="1"/>
</dbReference>
<dbReference type="EMBL" id="CP016364">
    <property type="protein sequence ID" value="APG48466.1"/>
    <property type="molecule type" value="Genomic_DNA"/>
</dbReference>
<keyword evidence="3" id="KW-0808">Transferase</keyword>
<dbReference type="Proteomes" id="UP000183859">
    <property type="component" value="Chromosome"/>
</dbReference>
<protein>
    <submittedName>
        <fullName evidence="3">Retron-type reverse transcriptase</fullName>
    </submittedName>
</protein>
<evidence type="ECO:0000259" key="2">
    <source>
        <dbReference type="PROSITE" id="PS50878"/>
    </source>
</evidence>
<dbReference type="RefSeq" id="WP_072505802.1">
    <property type="nucleotide sequence ID" value="NZ_CP016364.1"/>
</dbReference>
<evidence type="ECO:0000256" key="1">
    <source>
        <dbReference type="ARBA" id="ARBA00034120"/>
    </source>
</evidence>
<dbReference type="KEGG" id="php:PhaeoP97_03091"/>
<feature type="domain" description="Reverse transcriptase" evidence="2">
    <location>
        <begin position="1"/>
        <end position="314"/>
    </location>
</feature>
<evidence type="ECO:0000313" key="3">
    <source>
        <dbReference type="EMBL" id="APG48466.1"/>
    </source>
</evidence>
<organism evidence="3 4">
    <name type="scientific">Phaeobacter porticola</name>
    <dbReference type="NCBI Taxonomy" id="1844006"/>
    <lineage>
        <taxon>Bacteria</taxon>
        <taxon>Pseudomonadati</taxon>
        <taxon>Pseudomonadota</taxon>
        <taxon>Alphaproteobacteria</taxon>
        <taxon>Rhodobacterales</taxon>
        <taxon>Roseobacteraceae</taxon>
        <taxon>Phaeobacter</taxon>
    </lineage>
</organism>
<name>A0A1L3I8R0_9RHOB</name>
<proteinExistence type="inferred from homology"/>
<gene>
    <name evidence="3" type="ORF">PhaeoP97_03091</name>
</gene>
<dbReference type="InterPro" id="IPR000477">
    <property type="entry name" value="RT_dom"/>
</dbReference>
<accession>A0A1L3I8R0</accession>
<evidence type="ECO:0000313" key="4">
    <source>
        <dbReference type="Proteomes" id="UP000183859"/>
    </source>
</evidence>
<sequence length="502" mass="57910">MEENIFINDMAADEARSYFCRTDAYFDMELPPYFNLQPLLEFAFSKVEEMSVKDICDWKPMKHEGLNYTLMFNKDGDFGWRPFELMHPVIYAKCIDLITQEENWKIIRDRFSRFSNGIVECCSMPVVVPDRGENPKKQQILKWWKSIEQRSLELSLQYSHVSLTDVSNCYPSIYTHAIAWAVYGRSDAKKWRFEKKKLGNQIDELIRSSREGQTNGIPQASLLSHLLAELILGYCDTYIDEKLKDKKGIVILRYRDDFRIFANSDADCAGGLKAVSECLHMFGMKLGASKTERTSNVVLGAVKQDKIDALSLTRRQTTLQKELLIIHRFCCRSPGSGATKFLIKEFLDRLERRLPKNAWKIENPIVLSAILLDIAAKTPAVFPAVATTISKIMKYLETDERERLFSLVVQRTKRIPNNGYMEIWLQRIAAPNYINFSSAEPMCGLLEDGVSQSLWANQWIENEPLRQALDKYSIIDRSILVDLPPDIQNEEFDAFWNGQEPS</sequence>
<dbReference type="OrthoDB" id="9780724at2"/>
<dbReference type="AlphaFoldDB" id="A0A1L3I8R0"/>
<keyword evidence="3" id="KW-0695">RNA-directed DNA polymerase</keyword>
<dbReference type="PANTHER" id="PTHR34047">
    <property type="entry name" value="NUCLEAR INTRON MATURASE 1, MITOCHONDRIAL-RELATED"/>
    <property type="match status" value="1"/>
</dbReference>
<comment type="similarity">
    <text evidence="1">Belongs to the bacterial reverse transcriptase family.</text>
</comment>
<dbReference type="CDD" id="cd01646">
    <property type="entry name" value="RT_Bac_retron_I"/>
    <property type="match status" value="1"/>
</dbReference>
<keyword evidence="4" id="KW-1185">Reference proteome</keyword>
<reference evidence="4" key="1">
    <citation type="submission" date="2016-07" db="EMBL/GenBank/DDBJ databases">
        <title>Phaeobacter portensis sp. nov., a tropodithietic acid producing bacterium isolated from a German harbor.</title>
        <authorList>
            <person name="Freese H.M."/>
            <person name="Bunk B."/>
            <person name="Breider S."/>
            <person name="Brinkhoff T."/>
        </authorList>
    </citation>
    <scope>NUCLEOTIDE SEQUENCE [LARGE SCALE GENOMIC DNA]</scope>
    <source>
        <strain evidence="4">P97</strain>
    </source>
</reference>
<keyword evidence="3" id="KW-0548">Nucleotidyltransferase</keyword>
<dbReference type="InterPro" id="IPR051083">
    <property type="entry name" value="GrpII_Intron_Splice-Mob/Def"/>
</dbReference>
<dbReference type="GO" id="GO:0003964">
    <property type="term" value="F:RNA-directed DNA polymerase activity"/>
    <property type="evidence" value="ECO:0007669"/>
    <property type="project" value="UniProtKB-KW"/>
</dbReference>
<dbReference type="PROSITE" id="PS50878">
    <property type="entry name" value="RT_POL"/>
    <property type="match status" value="1"/>
</dbReference>
<dbReference type="PANTHER" id="PTHR34047:SF8">
    <property type="entry name" value="PROTEIN YKFC"/>
    <property type="match status" value="1"/>
</dbReference>